<proteinExistence type="inferred from homology"/>
<evidence type="ECO:0000259" key="17">
    <source>
        <dbReference type="PROSITE" id="PS51711"/>
    </source>
</evidence>
<keyword evidence="5" id="KW-0997">Cell inner membrane</keyword>
<dbReference type="PANTHER" id="PTHR43185:SF1">
    <property type="entry name" value="FE(2+) TRANSPORTER FEOB"/>
    <property type="match status" value="1"/>
</dbReference>
<comment type="caution">
    <text evidence="18">The sequence shown here is derived from an EMBL/GenBank/DDBJ whole genome shotgun (WGS) entry which is preliminary data.</text>
</comment>
<feature type="transmembrane region" description="Helical" evidence="16">
    <location>
        <begin position="654"/>
        <end position="678"/>
    </location>
</feature>
<evidence type="ECO:0000256" key="3">
    <source>
        <dbReference type="ARBA" id="ARBA00022475"/>
    </source>
</evidence>
<evidence type="ECO:0000256" key="4">
    <source>
        <dbReference type="ARBA" id="ARBA00022496"/>
    </source>
</evidence>
<dbReference type="FunFam" id="3.40.50.300:FF:000426">
    <property type="entry name" value="Ferrous iron transport protein B"/>
    <property type="match status" value="1"/>
</dbReference>
<dbReference type="NCBIfam" id="TIGR00231">
    <property type="entry name" value="small_GTP"/>
    <property type="match status" value="1"/>
</dbReference>
<dbReference type="InterPro" id="IPR050860">
    <property type="entry name" value="FeoB_GTPase"/>
</dbReference>
<dbReference type="Pfam" id="PF07670">
    <property type="entry name" value="Gate"/>
    <property type="match status" value="2"/>
</dbReference>
<evidence type="ECO:0000256" key="16">
    <source>
        <dbReference type="RuleBase" id="RU362098"/>
    </source>
</evidence>
<keyword evidence="15" id="KW-0460">Magnesium</keyword>
<dbReference type="NCBIfam" id="TIGR00437">
    <property type="entry name" value="feoB"/>
    <property type="match status" value="1"/>
</dbReference>
<accession>A0A7V1LN68</accession>
<feature type="transmembrane region" description="Helical" evidence="16">
    <location>
        <begin position="408"/>
        <end position="430"/>
    </location>
</feature>
<feature type="domain" description="FeoB-type G" evidence="17">
    <location>
        <begin position="14"/>
        <end position="181"/>
    </location>
</feature>
<evidence type="ECO:0000256" key="5">
    <source>
        <dbReference type="ARBA" id="ARBA00022519"/>
    </source>
</evidence>
<dbReference type="PROSITE" id="PS51711">
    <property type="entry name" value="G_FEOB"/>
    <property type="match status" value="1"/>
</dbReference>
<dbReference type="Pfam" id="PF02421">
    <property type="entry name" value="FeoB_N"/>
    <property type="match status" value="1"/>
</dbReference>
<dbReference type="Pfam" id="PF07664">
    <property type="entry name" value="FeoB_C"/>
    <property type="match status" value="1"/>
</dbReference>
<dbReference type="GO" id="GO:0015093">
    <property type="term" value="F:ferrous iron transmembrane transporter activity"/>
    <property type="evidence" value="ECO:0007669"/>
    <property type="project" value="UniProtKB-UniRule"/>
</dbReference>
<evidence type="ECO:0000256" key="12">
    <source>
        <dbReference type="ARBA" id="ARBA00023136"/>
    </source>
</evidence>
<feature type="binding site" evidence="15">
    <location>
        <position position="33"/>
    </location>
    <ligand>
        <name>Mg(2+)</name>
        <dbReference type="ChEBI" id="CHEBI:18420"/>
        <label>2</label>
    </ligand>
</feature>
<evidence type="ECO:0000256" key="8">
    <source>
        <dbReference type="ARBA" id="ARBA00022989"/>
    </source>
</evidence>
<dbReference type="PRINTS" id="PR00326">
    <property type="entry name" value="GTP1OBG"/>
</dbReference>
<dbReference type="GO" id="GO:0005525">
    <property type="term" value="F:GTP binding"/>
    <property type="evidence" value="ECO:0007669"/>
    <property type="project" value="UniProtKB-KW"/>
</dbReference>
<dbReference type="InterPro" id="IPR011640">
    <property type="entry name" value="Fe2_transport_prot_B_C"/>
</dbReference>
<evidence type="ECO:0000313" key="18">
    <source>
        <dbReference type="EMBL" id="HED10567.1"/>
    </source>
</evidence>
<dbReference type="Gene3D" id="3.40.50.300">
    <property type="entry name" value="P-loop containing nucleotide triphosphate hydrolases"/>
    <property type="match status" value="1"/>
</dbReference>
<feature type="transmembrane region" description="Helical" evidence="16">
    <location>
        <begin position="308"/>
        <end position="329"/>
    </location>
</feature>
<evidence type="ECO:0000256" key="11">
    <source>
        <dbReference type="ARBA" id="ARBA00023134"/>
    </source>
</evidence>
<dbReference type="GO" id="GO:0046872">
    <property type="term" value="F:metal ion binding"/>
    <property type="evidence" value="ECO:0007669"/>
    <property type="project" value="UniProtKB-KW"/>
</dbReference>
<comment type="function">
    <text evidence="16">Probable transporter of a GTP-driven Fe(2+) uptake system.</text>
</comment>
<keyword evidence="12 16" id="KW-0472">Membrane</keyword>
<evidence type="ECO:0000256" key="7">
    <source>
        <dbReference type="ARBA" id="ARBA00022741"/>
    </source>
</evidence>
<dbReference type="InterPro" id="IPR006073">
    <property type="entry name" value="GTP-bd"/>
</dbReference>
<feature type="binding site" evidence="14">
    <location>
        <begin position="67"/>
        <end position="70"/>
    </location>
    <ligand>
        <name>GTP</name>
        <dbReference type="ChEBI" id="CHEBI:37565"/>
        <label>1</label>
    </ligand>
</feature>
<dbReference type="InterPro" id="IPR030389">
    <property type="entry name" value="G_FEOB_dom"/>
</dbReference>
<feature type="transmembrane region" description="Helical" evidence="16">
    <location>
        <begin position="442"/>
        <end position="468"/>
    </location>
</feature>
<feature type="binding site" evidence="14">
    <location>
        <begin position="21"/>
        <end position="28"/>
    </location>
    <ligand>
        <name>GTP</name>
        <dbReference type="ChEBI" id="CHEBI:37565"/>
        <label>1</label>
    </ligand>
</feature>
<feature type="binding site" evidence="14">
    <location>
        <begin position="132"/>
        <end position="135"/>
    </location>
    <ligand>
        <name>GTP</name>
        <dbReference type="ChEBI" id="CHEBI:37565"/>
        <label>1</label>
    </ligand>
</feature>
<feature type="transmembrane region" description="Helical" evidence="16">
    <location>
        <begin position="480"/>
        <end position="502"/>
    </location>
</feature>
<dbReference type="GO" id="GO:0005886">
    <property type="term" value="C:plasma membrane"/>
    <property type="evidence" value="ECO:0007669"/>
    <property type="project" value="UniProtKB-SubCell"/>
</dbReference>
<dbReference type="SUPFAM" id="SSF52540">
    <property type="entry name" value="P-loop containing nucleoside triphosphate hydrolases"/>
    <property type="match status" value="1"/>
</dbReference>
<evidence type="ECO:0000256" key="13">
    <source>
        <dbReference type="NCBIfam" id="TIGR00437"/>
    </source>
</evidence>
<keyword evidence="15" id="KW-0479">Metal-binding</keyword>
<evidence type="ECO:0000256" key="10">
    <source>
        <dbReference type="ARBA" id="ARBA00023065"/>
    </source>
</evidence>
<protein>
    <recommendedName>
        <fullName evidence="13 16">Ferrous iron transport protein B</fullName>
    </recommendedName>
</protein>
<keyword evidence="8 16" id="KW-1133">Transmembrane helix</keyword>
<evidence type="ECO:0000256" key="15">
    <source>
        <dbReference type="PIRSR" id="PIRSR603373-2"/>
    </source>
</evidence>
<reference evidence="18" key="1">
    <citation type="journal article" date="2020" name="mSystems">
        <title>Genome- and Community-Level Interaction Insights into Carbon Utilization and Element Cycling Functions of Hydrothermarchaeota in Hydrothermal Sediment.</title>
        <authorList>
            <person name="Zhou Z."/>
            <person name="Liu Y."/>
            <person name="Xu W."/>
            <person name="Pan J."/>
            <person name="Luo Z.H."/>
            <person name="Li M."/>
        </authorList>
    </citation>
    <scope>NUCLEOTIDE SEQUENCE [LARGE SCALE GENOMIC DNA]</scope>
    <source>
        <strain evidence="18">HyVt-456</strain>
    </source>
</reference>
<name>A0A7V1LN68_CALAY</name>
<evidence type="ECO:0000256" key="14">
    <source>
        <dbReference type="PIRSR" id="PIRSR603373-1"/>
    </source>
</evidence>
<keyword evidence="11 14" id="KW-0342">GTP-binding</keyword>
<sequence length="715" mass="79260">MKQQSATPSSTGRKLTIALVGNPNTGKTSVFNSLTGLHQKVGNYPGVTVEKKTGSFLSGNTKVEIIDLPGLYSLVPKSLDDKIASDILTNQKKDIVTIDIIVLVADASNLNRNLYLLTQIMDIGKPVILVLNMMDVAKRNGLKIDRDCLQNELGVKVIPVVAKKGKGIDELKREIISLKIAEAARGARHLEVEEKFKTALAPVGDYLREKTAYGPGYVHSLSLRFISSDDALKYWLEEWRDKLDIPHFKSLIAGARKQLESLDFNWHMAEARLRYRWIDRLLASCVTRSDEVSPDISVKLDKILTHSVFGPLIFLLIFAGIFQTIFSYAEVPMNWIEAGMSLLGQWVVHIIPAGLLQSLIVDGIIAGVGAVLVFLPQILALFFFLGVLEDTGYMSRVAFMMDRVMRGAGLSGRSVIPLLSSFACAIPGIMATRTVHDWKERLITILIAPFMSCSARLPVYVLIIGAFIPEGRILGIVSYSALTLLSLYLLGIAAAAGSAYVFKKVLKRGGTPSSFVMELPPYRRPSLRWTSLQMYERAKLFVTDAGKIILAVTIVLWFLASFPRNETPSDDGFTKAPIEQTYAGRFGKTLEPLIKPLGFDWKIGIGLITSFAAREVMVSTLATIYNLEDADEGSVDLRQALVNDKDPQTGKPLYTIWTALSLLVYYVLAMQCMATVAIVKRETNSWRWPLIMIVYMTTMAYLASFTVYHIGQLWG</sequence>
<organism evidence="18">
    <name type="scientific">Caldithrix abyssi</name>
    <dbReference type="NCBI Taxonomy" id="187145"/>
    <lineage>
        <taxon>Bacteria</taxon>
        <taxon>Pseudomonadati</taxon>
        <taxon>Calditrichota</taxon>
        <taxon>Calditrichia</taxon>
        <taxon>Calditrichales</taxon>
        <taxon>Calditrichaceae</taxon>
        <taxon>Caldithrix</taxon>
    </lineage>
</organism>
<feature type="transmembrane region" description="Helical" evidence="16">
    <location>
        <begin position="540"/>
        <end position="560"/>
    </location>
</feature>
<feature type="transmembrane region" description="Helical" evidence="16">
    <location>
        <begin position="690"/>
        <end position="710"/>
    </location>
</feature>
<feature type="binding site" evidence="15">
    <location>
        <position position="32"/>
    </location>
    <ligand>
        <name>Mg(2+)</name>
        <dbReference type="ChEBI" id="CHEBI:18420"/>
        <label>2</label>
    </ligand>
</feature>
<dbReference type="PANTHER" id="PTHR43185">
    <property type="entry name" value="FERROUS IRON TRANSPORT PROTEIN B"/>
    <property type="match status" value="1"/>
</dbReference>
<feature type="binding site" evidence="15">
    <location>
        <position position="35"/>
    </location>
    <ligand>
        <name>Mg(2+)</name>
        <dbReference type="ChEBI" id="CHEBI:18420"/>
        <label>2</label>
    </ligand>
</feature>
<evidence type="ECO:0000256" key="6">
    <source>
        <dbReference type="ARBA" id="ARBA00022692"/>
    </source>
</evidence>
<dbReference type="EMBL" id="DRLD01000213">
    <property type="protein sequence ID" value="HED10567.1"/>
    <property type="molecule type" value="Genomic_DNA"/>
</dbReference>
<feature type="binding site" evidence="14">
    <location>
        <begin position="46"/>
        <end position="50"/>
    </location>
    <ligand>
        <name>GTP</name>
        <dbReference type="ChEBI" id="CHEBI:37565"/>
        <label>1</label>
    </ligand>
</feature>
<keyword evidence="2 16" id="KW-0813">Transport</keyword>
<keyword evidence="9 16" id="KW-0408">Iron</keyword>
<comment type="subcellular location">
    <subcellularLocation>
        <location evidence="1 16">Cell inner membrane</location>
        <topology evidence="1 16">Multi-pass membrane protein</topology>
    </subcellularLocation>
</comment>
<dbReference type="CDD" id="cd01879">
    <property type="entry name" value="FeoB"/>
    <property type="match status" value="1"/>
</dbReference>
<dbReference type="Proteomes" id="UP000886005">
    <property type="component" value="Unassembled WGS sequence"/>
</dbReference>
<comment type="similarity">
    <text evidence="16">Belongs to the TRAFAC class TrmE-Era-EngA-EngB-Septin-like GTPase superfamily. FeoB GTPase (TC 9.A.8) family.</text>
</comment>
<keyword evidence="7 14" id="KW-0547">Nucleotide-binding</keyword>
<keyword evidence="3" id="KW-1003">Cell membrane</keyword>
<evidence type="ECO:0000256" key="9">
    <source>
        <dbReference type="ARBA" id="ARBA00023004"/>
    </source>
</evidence>
<feature type="binding site" evidence="15">
    <location>
        <position position="36"/>
    </location>
    <ligand>
        <name>Mg(2+)</name>
        <dbReference type="ChEBI" id="CHEBI:18420"/>
        <label>2</label>
    </ligand>
</feature>
<evidence type="ECO:0000256" key="1">
    <source>
        <dbReference type="ARBA" id="ARBA00004429"/>
    </source>
</evidence>
<dbReference type="InterPro" id="IPR003373">
    <property type="entry name" value="Fe2_transport_prot-B"/>
</dbReference>
<dbReference type="InterPro" id="IPR005225">
    <property type="entry name" value="Small_GTP-bd"/>
</dbReference>
<keyword evidence="10" id="KW-0406">Ion transport</keyword>
<dbReference type="AlphaFoldDB" id="A0A7V1LN68"/>
<feature type="transmembrane region" description="Helical" evidence="16">
    <location>
        <begin position="335"/>
        <end position="356"/>
    </location>
</feature>
<gene>
    <name evidence="18" type="primary">feoB</name>
    <name evidence="18" type="ORF">ENJ10_07745</name>
</gene>
<dbReference type="InterPro" id="IPR011642">
    <property type="entry name" value="Gate_dom"/>
</dbReference>
<keyword evidence="4 16" id="KW-0410">Iron transport</keyword>
<dbReference type="InterPro" id="IPR027417">
    <property type="entry name" value="P-loop_NTPase"/>
</dbReference>
<feature type="transmembrane region" description="Helical" evidence="16">
    <location>
        <begin position="363"/>
        <end position="388"/>
    </location>
</feature>
<evidence type="ECO:0000256" key="2">
    <source>
        <dbReference type="ARBA" id="ARBA00022448"/>
    </source>
</evidence>
<keyword evidence="6 16" id="KW-0812">Transmembrane</keyword>